<dbReference type="OrthoDB" id="8086835at2"/>
<protein>
    <recommendedName>
        <fullName evidence="3">Lipoprotein</fullName>
    </recommendedName>
</protein>
<dbReference type="Proteomes" id="UP000238563">
    <property type="component" value="Unassembled WGS sequence"/>
</dbReference>
<dbReference type="RefSeq" id="WP_105732576.1">
    <property type="nucleotide sequence ID" value="NZ_PVBT01000001.1"/>
</dbReference>
<gene>
    <name evidence="1" type="ORF">C5750_04225</name>
</gene>
<keyword evidence="2" id="KW-1185">Reference proteome</keyword>
<accession>A0A2S9JYC8</accession>
<reference evidence="1 2" key="1">
    <citation type="submission" date="2018-02" db="EMBL/GenBank/DDBJ databases">
        <title>The draft genome of Phyllobacterium myrsinacearum DSM5892.</title>
        <authorList>
            <person name="Li L."/>
            <person name="Liu L."/>
            <person name="Zhang X."/>
            <person name="Wang T."/>
        </authorList>
    </citation>
    <scope>NUCLEOTIDE SEQUENCE [LARGE SCALE GENOMIC DNA]</scope>
    <source>
        <strain evidence="1 2">DSM 5892</strain>
    </source>
</reference>
<organism evidence="1 2">
    <name type="scientific">Phyllobacterium myrsinacearum</name>
    <dbReference type="NCBI Taxonomy" id="28101"/>
    <lineage>
        <taxon>Bacteria</taxon>
        <taxon>Pseudomonadati</taxon>
        <taxon>Pseudomonadota</taxon>
        <taxon>Alphaproteobacteria</taxon>
        <taxon>Hyphomicrobiales</taxon>
        <taxon>Phyllobacteriaceae</taxon>
        <taxon>Phyllobacterium</taxon>
    </lineage>
</organism>
<name>A0A2S9JYC8_9HYPH</name>
<evidence type="ECO:0000313" key="2">
    <source>
        <dbReference type="Proteomes" id="UP000238563"/>
    </source>
</evidence>
<sequence length="113" mass="12042">MKFYKLVTACAAVTILAGCGVSEGRYKEVQGLLAKPERQKAEIGYCSNMFGNMPMKSRQNIAVISGLSVSSMPTILCKRLVQGIVSGKLTRADINSVSNGSLTPGAFKVIQGR</sequence>
<proteinExistence type="predicted"/>
<evidence type="ECO:0000313" key="1">
    <source>
        <dbReference type="EMBL" id="PRD58336.1"/>
    </source>
</evidence>
<comment type="caution">
    <text evidence="1">The sequence shown here is derived from an EMBL/GenBank/DDBJ whole genome shotgun (WGS) entry which is preliminary data.</text>
</comment>
<evidence type="ECO:0008006" key="3">
    <source>
        <dbReference type="Google" id="ProtNLM"/>
    </source>
</evidence>
<dbReference type="PROSITE" id="PS51257">
    <property type="entry name" value="PROKAR_LIPOPROTEIN"/>
    <property type="match status" value="1"/>
</dbReference>
<dbReference type="AlphaFoldDB" id="A0A2S9JYC8"/>
<dbReference type="EMBL" id="PVBT01000001">
    <property type="protein sequence ID" value="PRD58336.1"/>
    <property type="molecule type" value="Genomic_DNA"/>
</dbReference>